<dbReference type="PANTHER" id="PTHR47992">
    <property type="entry name" value="PROTEIN PHOSPHATASE"/>
    <property type="match status" value="1"/>
</dbReference>
<evidence type="ECO:0000313" key="3">
    <source>
        <dbReference type="EMBL" id="TXD36059.1"/>
    </source>
</evidence>
<dbReference type="InterPro" id="IPR000595">
    <property type="entry name" value="cNMP-bd_dom"/>
</dbReference>
<dbReference type="PROSITE" id="PS51746">
    <property type="entry name" value="PPM_2"/>
    <property type="match status" value="1"/>
</dbReference>
<dbReference type="CDD" id="cd00038">
    <property type="entry name" value="CAP_ED"/>
    <property type="match status" value="1"/>
</dbReference>
<dbReference type="GO" id="GO:0004722">
    <property type="term" value="F:protein serine/threonine phosphatase activity"/>
    <property type="evidence" value="ECO:0007669"/>
    <property type="project" value="InterPro"/>
</dbReference>
<protein>
    <submittedName>
        <fullName evidence="3">Cyclic nucleotide-binding domain-containing protein</fullName>
    </submittedName>
</protein>
<name>A0A5C6XF58_9DELT</name>
<dbReference type="Gene3D" id="2.60.120.10">
    <property type="entry name" value="Jelly Rolls"/>
    <property type="match status" value="1"/>
</dbReference>
<comment type="caution">
    <text evidence="3">The sequence shown here is derived from an EMBL/GenBank/DDBJ whole genome shotgun (WGS) entry which is preliminary data.</text>
</comment>
<dbReference type="Pfam" id="PF13672">
    <property type="entry name" value="PP2C_2"/>
    <property type="match status" value="1"/>
</dbReference>
<dbReference type="PROSITE" id="PS50042">
    <property type="entry name" value="CNMP_BINDING_3"/>
    <property type="match status" value="1"/>
</dbReference>
<evidence type="ECO:0000313" key="4">
    <source>
        <dbReference type="Proteomes" id="UP000321412"/>
    </source>
</evidence>
<dbReference type="SMART" id="SM00331">
    <property type="entry name" value="PP2C_SIG"/>
    <property type="match status" value="1"/>
</dbReference>
<dbReference type="OrthoDB" id="5496340at2"/>
<dbReference type="Gene3D" id="3.60.40.10">
    <property type="entry name" value="PPM-type phosphatase domain"/>
    <property type="match status" value="1"/>
</dbReference>
<reference evidence="3 4" key="1">
    <citation type="submission" date="2019-08" db="EMBL/GenBank/DDBJ databases">
        <title>Bradymonadales sp. TMQ4.</title>
        <authorList>
            <person name="Liang Q."/>
        </authorList>
    </citation>
    <scope>NUCLEOTIDE SEQUENCE [LARGE SCALE GENOMIC DNA]</scope>
    <source>
        <strain evidence="3 4">TMQ4</strain>
    </source>
</reference>
<dbReference type="InterPro" id="IPR018490">
    <property type="entry name" value="cNMP-bd_dom_sf"/>
</dbReference>
<sequence>MRGAGWKAPFWKLGWSPGEVKDVGRARVKATTSEDGGAFRRWHDDGHLPEGVSMLAQGWVRSDKGRVRESNQDRYYCDGDVGVFAVADGMGGRAGGEVASERAVRLVEEAAMEFRALADAHAVGEDEAGREAMFEALTRFMHRVNTEVYQLGNQPAYPGGIGTTLDLVVLGAGVAYVAHVGDSRVYLMREGAIYRITRDHTFEQHLRDHPELRAHYPDAARYTHVLTRCIGSAPHVEVDTALVELEEGDRILMCSDGLTRYLSGAEIATFERHARGEALVKGLLEASLSRGGRDNVTAMVVEISEIEAGDFQRHPTRRDSLDKVELLRGLELFEELDVPELLKVVRYVYVREFRAGEQLVRRGDEVDGLYLIVSGEVSVRLAGRELNRVKAGGYFGELALFGEPVRSADACGEEDGEALFLSRDHLRELVTEDPALGNKVLLRLLAGASRLLQEIAGASA</sequence>
<evidence type="ECO:0000259" key="2">
    <source>
        <dbReference type="PROSITE" id="PS51746"/>
    </source>
</evidence>
<dbReference type="AlphaFoldDB" id="A0A5C6XF58"/>
<gene>
    <name evidence="3" type="ORF">FRC98_13110</name>
</gene>
<dbReference type="Pfam" id="PF00027">
    <property type="entry name" value="cNMP_binding"/>
    <property type="match status" value="1"/>
</dbReference>
<dbReference type="SUPFAM" id="SSF51206">
    <property type="entry name" value="cAMP-binding domain-like"/>
    <property type="match status" value="1"/>
</dbReference>
<dbReference type="InterPro" id="IPR001932">
    <property type="entry name" value="PPM-type_phosphatase-like_dom"/>
</dbReference>
<feature type="domain" description="PPM-type phosphatase" evidence="2">
    <location>
        <begin position="57"/>
        <end position="303"/>
    </location>
</feature>
<keyword evidence="4" id="KW-1185">Reference proteome</keyword>
<organism evidence="3 4">
    <name type="scientific">Lujinxingia vulgaris</name>
    <dbReference type="NCBI Taxonomy" id="2600176"/>
    <lineage>
        <taxon>Bacteria</taxon>
        <taxon>Deltaproteobacteria</taxon>
        <taxon>Bradymonadales</taxon>
        <taxon>Lujinxingiaceae</taxon>
        <taxon>Lujinxingia</taxon>
    </lineage>
</organism>
<dbReference type="SMART" id="SM00100">
    <property type="entry name" value="cNMP"/>
    <property type="match status" value="1"/>
</dbReference>
<feature type="domain" description="Cyclic nucleotide-binding" evidence="1">
    <location>
        <begin position="332"/>
        <end position="430"/>
    </location>
</feature>
<dbReference type="SUPFAM" id="SSF81606">
    <property type="entry name" value="PP2C-like"/>
    <property type="match status" value="1"/>
</dbReference>
<proteinExistence type="predicted"/>
<dbReference type="SMART" id="SM00332">
    <property type="entry name" value="PP2Cc"/>
    <property type="match status" value="1"/>
</dbReference>
<dbReference type="Proteomes" id="UP000321412">
    <property type="component" value="Unassembled WGS sequence"/>
</dbReference>
<accession>A0A5C6XF58</accession>
<dbReference type="InterPro" id="IPR014710">
    <property type="entry name" value="RmlC-like_jellyroll"/>
</dbReference>
<dbReference type="EMBL" id="VOSM01000006">
    <property type="protein sequence ID" value="TXD36059.1"/>
    <property type="molecule type" value="Genomic_DNA"/>
</dbReference>
<evidence type="ECO:0000259" key="1">
    <source>
        <dbReference type="PROSITE" id="PS50042"/>
    </source>
</evidence>
<dbReference type="CDD" id="cd00143">
    <property type="entry name" value="PP2Cc"/>
    <property type="match status" value="1"/>
</dbReference>
<dbReference type="InterPro" id="IPR015655">
    <property type="entry name" value="PP2C"/>
</dbReference>
<dbReference type="InterPro" id="IPR036457">
    <property type="entry name" value="PPM-type-like_dom_sf"/>
</dbReference>